<evidence type="ECO:0008006" key="3">
    <source>
        <dbReference type="Google" id="ProtNLM"/>
    </source>
</evidence>
<dbReference type="SUPFAM" id="SSF49503">
    <property type="entry name" value="Cupredoxins"/>
    <property type="match status" value="1"/>
</dbReference>
<sequence>MKNITYILILVVLVGGYFLLKSRGEKLVSPVESPIVLPADSGIITEEPVILEDLGEVETQEEAQTQNVITYTSGGFSPSVINVKKGGEVTFLNKSGGAMWPASAIHPTHTLYPTQGGCVGSTFDACQGIQPGDSWSFKFDIAGSWKYHNHLNPSQTGTVVVE</sequence>
<reference evidence="1 2" key="1">
    <citation type="journal article" date="2016" name="Nat. Commun.">
        <title>Thousands of microbial genomes shed light on interconnected biogeochemical processes in an aquifer system.</title>
        <authorList>
            <person name="Anantharaman K."/>
            <person name="Brown C.T."/>
            <person name="Hug L.A."/>
            <person name="Sharon I."/>
            <person name="Castelle C.J."/>
            <person name="Probst A.J."/>
            <person name="Thomas B.C."/>
            <person name="Singh A."/>
            <person name="Wilkins M.J."/>
            <person name="Karaoz U."/>
            <person name="Brodie E.L."/>
            <person name="Williams K.H."/>
            <person name="Hubbard S.S."/>
            <person name="Banfield J.F."/>
        </authorList>
    </citation>
    <scope>NUCLEOTIDE SEQUENCE [LARGE SCALE GENOMIC DNA]</scope>
</reference>
<dbReference type="Gene3D" id="2.60.40.420">
    <property type="entry name" value="Cupredoxins - blue copper proteins"/>
    <property type="match status" value="1"/>
</dbReference>
<evidence type="ECO:0000313" key="2">
    <source>
        <dbReference type="Proteomes" id="UP000178059"/>
    </source>
</evidence>
<comment type="caution">
    <text evidence="1">The sequence shown here is derived from an EMBL/GenBank/DDBJ whole genome shotgun (WGS) entry which is preliminary data.</text>
</comment>
<accession>A0A1F6VK92</accession>
<organism evidence="1 2">
    <name type="scientific">Candidatus Nomurabacteria bacterium RIFCSPHIGHO2_01_FULL_42_16</name>
    <dbReference type="NCBI Taxonomy" id="1801743"/>
    <lineage>
        <taxon>Bacteria</taxon>
        <taxon>Candidatus Nomuraibacteriota</taxon>
    </lineage>
</organism>
<dbReference type="STRING" id="1801743.A2824_02070"/>
<protein>
    <recommendedName>
        <fullName evidence="3">EfeO-type cupredoxin-like domain-containing protein</fullName>
    </recommendedName>
</protein>
<evidence type="ECO:0000313" key="1">
    <source>
        <dbReference type="EMBL" id="OGI70101.1"/>
    </source>
</evidence>
<name>A0A1F6VK92_9BACT</name>
<dbReference type="Proteomes" id="UP000178059">
    <property type="component" value="Unassembled WGS sequence"/>
</dbReference>
<dbReference type="InterPro" id="IPR008972">
    <property type="entry name" value="Cupredoxin"/>
</dbReference>
<proteinExistence type="predicted"/>
<dbReference type="AlphaFoldDB" id="A0A1F6VK92"/>
<gene>
    <name evidence="1" type="ORF">A2824_02070</name>
</gene>
<dbReference type="EMBL" id="MFTT01000012">
    <property type="protein sequence ID" value="OGI70101.1"/>
    <property type="molecule type" value="Genomic_DNA"/>
</dbReference>